<organism evidence="2 3">
    <name type="scientific">Rhodococcus qingshengii JCM 15477</name>
    <dbReference type="NCBI Taxonomy" id="1303681"/>
    <lineage>
        <taxon>Bacteria</taxon>
        <taxon>Bacillati</taxon>
        <taxon>Actinomycetota</taxon>
        <taxon>Actinomycetes</taxon>
        <taxon>Mycobacteriales</taxon>
        <taxon>Nocardiaceae</taxon>
        <taxon>Rhodococcus</taxon>
        <taxon>Rhodococcus erythropolis group</taxon>
    </lineage>
</organism>
<gene>
    <name evidence="2" type="ORF">M0639_31230</name>
</gene>
<protein>
    <recommendedName>
        <fullName evidence="4">Rep protein</fullName>
    </recommendedName>
</protein>
<proteinExistence type="predicted"/>
<reference evidence="3" key="1">
    <citation type="journal article" date="2022" name="Environ. Microbiol.">
        <title>Functional analysis, diversity, and distribution of carbendazim hydrolases MheI and CbmA, responsible for the initial step in carbendazim degradation.</title>
        <authorList>
            <person name="Zhang M."/>
            <person name="Bai X."/>
            <person name="Li Q."/>
            <person name="Zhang L."/>
            <person name="Zhu Q."/>
            <person name="Gao S."/>
            <person name="Ke Z."/>
            <person name="Jiang M."/>
            <person name="Hu J."/>
            <person name="Qiu J."/>
            <person name="Hong Q."/>
        </authorList>
    </citation>
    <scope>NUCLEOTIDE SEQUENCE [LARGE SCALE GENOMIC DNA]</scope>
    <source>
        <strain evidence="3">djl-6</strain>
    </source>
</reference>
<name>A0AB38RNA8_RHOSG</name>
<dbReference type="Proteomes" id="UP000831484">
    <property type="component" value="Plasmid pdjl-6-4"/>
</dbReference>
<keyword evidence="2" id="KW-0614">Plasmid</keyword>
<evidence type="ECO:0000313" key="3">
    <source>
        <dbReference type="Proteomes" id="UP000831484"/>
    </source>
</evidence>
<evidence type="ECO:0008006" key="4">
    <source>
        <dbReference type="Google" id="ProtNLM"/>
    </source>
</evidence>
<accession>A0AB38RNA8</accession>
<dbReference type="AlphaFoldDB" id="A0AB38RNA8"/>
<dbReference type="EMBL" id="CP096567">
    <property type="protein sequence ID" value="UPU46687.1"/>
    <property type="molecule type" value="Genomic_DNA"/>
</dbReference>
<feature type="region of interest" description="Disordered" evidence="1">
    <location>
        <begin position="217"/>
        <end position="256"/>
    </location>
</feature>
<sequence length="428" mass="46854">MQVLSQGSAHPEPGTTVHKNSTFGASHTNAAATSAARRTTEDTDAWATAVREATENVARIETLNAESGQRGNSWALPVTTGKHARTPIWTSRAQWQHQVRTLLNSPTGTELCKKNTISTEAAFAIAVTHASLAEGKTGRGVTASRETIANRAGVSVTVVKRARRVLGALGMAVEQERGRYLTTLESTAAEAHHGHRQFRAASVWALTSPRAAVTTITAPFKKSRKPSRATLRTAAHRARTAPRTSPHPSGRGPLSPSGGFVLPSLVFKFSPTHAHTRAGKPKNTQSSTPRPIELQRTAAQLIAHIPALKTGRHVGQICDVLDRAGIAPARWTGRDIARELTADTQTRGWVWPTQLTRPTAFLRWRLAHIDWSKLSPTERSRQNDQTRLAEQAARHRETRERDSHVAHAHTRAQIMRQLREQFSTRTPA</sequence>
<feature type="region of interest" description="Disordered" evidence="1">
    <location>
        <begin position="1"/>
        <end position="44"/>
    </location>
</feature>
<feature type="compositionally biased region" description="Basic and acidic residues" evidence="1">
    <location>
        <begin position="392"/>
        <end position="405"/>
    </location>
</feature>
<evidence type="ECO:0000256" key="1">
    <source>
        <dbReference type="SAM" id="MobiDB-lite"/>
    </source>
</evidence>
<feature type="region of interest" description="Disordered" evidence="1">
    <location>
        <begin position="376"/>
        <end position="410"/>
    </location>
</feature>
<feature type="compositionally biased region" description="Low complexity" evidence="1">
    <location>
        <begin position="241"/>
        <end position="256"/>
    </location>
</feature>
<dbReference type="RefSeq" id="WP_064075218.1">
    <property type="nucleotide sequence ID" value="NZ_CP096567.1"/>
</dbReference>
<evidence type="ECO:0000313" key="2">
    <source>
        <dbReference type="EMBL" id="UPU46687.1"/>
    </source>
</evidence>
<feature type="compositionally biased region" description="Low complexity" evidence="1">
    <location>
        <begin position="25"/>
        <end position="37"/>
    </location>
</feature>
<geneLocation type="plasmid" evidence="2 3">
    <name>pdjl-6-4</name>
</geneLocation>
<keyword evidence="3" id="KW-1185">Reference proteome</keyword>